<comment type="caution">
    <text evidence="5">The sequence shown here is derived from an EMBL/GenBank/DDBJ whole genome shotgun (WGS) entry which is preliminary data.</text>
</comment>
<organism evidence="5 6">
    <name type="scientific">Bremerella alba</name>
    <dbReference type="NCBI Taxonomy" id="980252"/>
    <lineage>
        <taxon>Bacteria</taxon>
        <taxon>Pseudomonadati</taxon>
        <taxon>Planctomycetota</taxon>
        <taxon>Planctomycetia</taxon>
        <taxon>Pirellulales</taxon>
        <taxon>Pirellulaceae</taxon>
        <taxon>Bremerella</taxon>
    </lineage>
</organism>
<dbReference type="InterPro" id="IPR033803">
    <property type="entry name" value="CBD-like_Golvesin-Xly"/>
</dbReference>
<feature type="domain" description="DUF1553" evidence="3">
    <location>
        <begin position="459"/>
        <end position="685"/>
    </location>
</feature>
<protein>
    <recommendedName>
        <fullName evidence="7">Xanthan lyase</fullName>
    </recommendedName>
</protein>
<dbReference type="InterPro" id="IPR011444">
    <property type="entry name" value="DUF1549"/>
</dbReference>
<dbReference type="Pfam" id="PF25275">
    <property type="entry name" value="Golvesin_C"/>
    <property type="match status" value="1"/>
</dbReference>
<dbReference type="PANTHER" id="PTHR35889">
    <property type="entry name" value="CYCLOINULO-OLIGOSACCHARIDE FRUCTANOTRANSFERASE-RELATED"/>
    <property type="match status" value="1"/>
</dbReference>
<dbReference type="Proteomes" id="UP000551616">
    <property type="component" value="Unassembled WGS sequence"/>
</dbReference>
<name>A0A7V8V4I2_9BACT</name>
<reference evidence="5 6" key="1">
    <citation type="submission" date="2020-05" db="EMBL/GenBank/DDBJ databases">
        <title>Bremerella alba sp. nov., a novel planctomycete isolated from the surface of the macroalga Fucus spiralis.</title>
        <authorList>
            <person name="Godinho O."/>
            <person name="Botelho R."/>
            <person name="Albuquerque L."/>
            <person name="Wiegand S."/>
            <person name="Da Costa M.S."/>
            <person name="Lobo-Da-Cunha A."/>
            <person name="Jogler C."/>
            <person name="Lage O.M."/>
        </authorList>
    </citation>
    <scope>NUCLEOTIDE SEQUENCE [LARGE SCALE GENOMIC DNA]</scope>
    <source>
        <strain evidence="5 6">FF15</strain>
    </source>
</reference>
<dbReference type="Pfam" id="PF07587">
    <property type="entry name" value="PSD1"/>
    <property type="match status" value="1"/>
</dbReference>
<evidence type="ECO:0000256" key="1">
    <source>
        <dbReference type="SAM" id="SignalP"/>
    </source>
</evidence>
<keyword evidence="6" id="KW-1185">Reference proteome</keyword>
<evidence type="ECO:0000259" key="4">
    <source>
        <dbReference type="Pfam" id="PF25275"/>
    </source>
</evidence>
<dbReference type="Pfam" id="PF07583">
    <property type="entry name" value="PSCyt2"/>
    <property type="match status" value="1"/>
</dbReference>
<evidence type="ECO:0000313" key="6">
    <source>
        <dbReference type="Proteomes" id="UP000551616"/>
    </source>
</evidence>
<proteinExistence type="predicted"/>
<accession>A0A7V8V4I2</accession>
<evidence type="ECO:0000259" key="3">
    <source>
        <dbReference type="Pfam" id="PF07587"/>
    </source>
</evidence>
<feature type="chain" id="PRO_5030622538" description="Xanthan lyase" evidence="1">
    <location>
        <begin position="28"/>
        <end position="713"/>
    </location>
</feature>
<dbReference type="EMBL" id="JABRWO010000004">
    <property type="protein sequence ID" value="MBA2114596.1"/>
    <property type="molecule type" value="Genomic_DNA"/>
</dbReference>
<feature type="domain" description="Golvesin/Xly CBD-like" evidence="4">
    <location>
        <begin position="41"/>
        <end position="173"/>
    </location>
</feature>
<keyword evidence="1" id="KW-0732">Signal</keyword>
<evidence type="ECO:0008006" key="7">
    <source>
        <dbReference type="Google" id="ProtNLM"/>
    </source>
</evidence>
<dbReference type="RefSeq" id="WP_207396058.1">
    <property type="nucleotide sequence ID" value="NZ_JABRWO010000004.1"/>
</dbReference>
<evidence type="ECO:0000313" key="5">
    <source>
        <dbReference type="EMBL" id="MBA2114596.1"/>
    </source>
</evidence>
<gene>
    <name evidence="5" type="ORF">HOV93_17620</name>
</gene>
<dbReference type="AlphaFoldDB" id="A0A7V8V4I2"/>
<sequence>MRLPPYGFRMRIASVVLLLLLPSMLCAADSLDTNPLPGILLDNTAAQLMGPWQPSVHSKPYIGEGYVHSGVPGREEATVSKTITFRQKLPASGKYAVYLAYNANSNRAASAPVEIQHADGDAKLKVNQRQAPKGPALFHSLGKFNFSTDKDAVVAISDKDAQGIVIVDAVLFVPAGEIAKLDAVGKKLTAKKPKTTQEKKDEPKQQVAPAFVRVEHPDSHLLTSDALDQLIDREAHLSKTTDTVDDETFLRRVTIDVIGRIPTEQERTDFLADTNPAKRSLMIDRLLDSSEFGTNWGTYWSDVFSYRIPQPELTFLDYQVFQDWMAQQMNEGTGWDEIAYRILTATGQVGDNPPAFFVGFHQANTSRLAGETTRIFLGTQIQCAECHDHPFVDMPQERFHQMAAFFVRTSSKLPWNDSTKIEVGSKKAGEHKMPDTSKTMMPAVFAGDPLEQGSSDIDRRVTLANWVVTPDNALFAKAYVNRTWERLMDQPFCDPVDEISEEAGFPSLPSVHDAVADHFIANDYDAKPLFRLILNTKAYQRELDAKDEVVGQLASAELRKMRADVVFKNLELAIELPNVKGEQMKPTSEMRFPPPPKSTKDIVNDVFGYDPSLGKQFRPQTMQQAMFLMNNSQLQAQLNAGKDQKTKLAKLLKETPDDRQAIQRLYINVLGRAPADKELDIAYDYVQAGDSRDETFEDLLWALLNTAEFTTRK</sequence>
<evidence type="ECO:0000259" key="2">
    <source>
        <dbReference type="Pfam" id="PF07583"/>
    </source>
</evidence>
<feature type="signal peptide" evidence="1">
    <location>
        <begin position="1"/>
        <end position="27"/>
    </location>
</feature>
<feature type="domain" description="DUF1549" evidence="2">
    <location>
        <begin position="236"/>
        <end position="409"/>
    </location>
</feature>
<dbReference type="PANTHER" id="PTHR35889:SF3">
    <property type="entry name" value="F-BOX DOMAIN-CONTAINING PROTEIN"/>
    <property type="match status" value="1"/>
</dbReference>
<dbReference type="InterPro" id="IPR022655">
    <property type="entry name" value="DUF1553"/>
</dbReference>